<evidence type="ECO:0000259" key="1">
    <source>
        <dbReference type="Pfam" id="PF07484"/>
    </source>
</evidence>
<dbReference type="Proteomes" id="UP000612361">
    <property type="component" value="Unassembled WGS sequence"/>
</dbReference>
<dbReference type="Pfam" id="PF07484">
    <property type="entry name" value="Collar"/>
    <property type="match status" value="1"/>
</dbReference>
<dbReference type="Gene3D" id="3.90.1340.10">
    <property type="entry name" value="Phage tail collar domain"/>
    <property type="match status" value="1"/>
</dbReference>
<gene>
    <name evidence="2" type="ORF">H8K47_15535</name>
</gene>
<accession>A0A923ICB4</accession>
<evidence type="ECO:0000313" key="2">
    <source>
        <dbReference type="EMBL" id="MBC3936780.1"/>
    </source>
</evidence>
<reference evidence="2" key="1">
    <citation type="submission" date="2020-08" db="EMBL/GenBank/DDBJ databases">
        <title>Novel species isolated from subtropical streams in China.</title>
        <authorList>
            <person name="Lu H."/>
        </authorList>
    </citation>
    <scope>NUCLEOTIDE SEQUENCE</scope>
    <source>
        <strain evidence="2">CY7W</strain>
    </source>
</reference>
<dbReference type="RefSeq" id="WP_186882315.1">
    <property type="nucleotide sequence ID" value="NZ_JACOGG010000020.1"/>
</dbReference>
<proteinExistence type="predicted"/>
<keyword evidence="3" id="KW-1185">Reference proteome</keyword>
<organism evidence="2 3">
    <name type="scientific">Undibacterium rugosum</name>
    <dbReference type="NCBI Taxonomy" id="2762291"/>
    <lineage>
        <taxon>Bacteria</taxon>
        <taxon>Pseudomonadati</taxon>
        <taxon>Pseudomonadota</taxon>
        <taxon>Betaproteobacteria</taxon>
        <taxon>Burkholderiales</taxon>
        <taxon>Oxalobacteraceae</taxon>
        <taxon>Undibacterium</taxon>
    </lineage>
</organism>
<name>A0A923ICB4_9BURK</name>
<dbReference type="InterPro" id="IPR037053">
    <property type="entry name" value="Phage_tail_collar_dom_sf"/>
</dbReference>
<dbReference type="SUPFAM" id="SSF88874">
    <property type="entry name" value="Receptor-binding domain of short tail fibre protein gp12"/>
    <property type="match status" value="1"/>
</dbReference>
<dbReference type="EMBL" id="JACOGG010000020">
    <property type="protein sequence ID" value="MBC3936780.1"/>
    <property type="molecule type" value="Genomic_DNA"/>
</dbReference>
<protein>
    <submittedName>
        <fullName evidence="2">Tail fiber protein</fullName>
    </submittedName>
</protein>
<dbReference type="InterPro" id="IPR011083">
    <property type="entry name" value="Phage_tail_collar_dom"/>
</dbReference>
<sequence length="176" mass="19264">MADAFIGEIRAFCFNFAPMDWAYCDGSKLSVNQFQALNAILGQRFGGDTYTFNLPNLIGRAAIGQGAYAGQGNLPLAKVTGLESVVLNEGNLPNHTHGLNANILKPASPVPQAHLPTRFIEPNNCAYTNLDPNTYLAPATVQEWPQNQTTQAHENRQPYQVVNFCIALIANWPEHP</sequence>
<dbReference type="AlphaFoldDB" id="A0A923ICB4"/>
<comment type="caution">
    <text evidence="2">The sequence shown here is derived from an EMBL/GenBank/DDBJ whole genome shotgun (WGS) entry which is preliminary data.</text>
</comment>
<evidence type="ECO:0000313" key="3">
    <source>
        <dbReference type="Proteomes" id="UP000612361"/>
    </source>
</evidence>
<feature type="domain" description="Phage tail collar" evidence="1">
    <location>
        <begin position="7"/>
        <end position="61"/>
    </location>
</feature>